<name>A0A7W9Y321_9HYPH</name>
<dbReference type="Pfam" id="PF01464">
    <property type="entry name" value="SLT"/>
    <property type="match status" value="1"/>
</dbReference>
<evidence type="ECO:0000313" key="5">
    <source>
        <dbReference type="EMBL" id="MBB6160882.1"/>
    </source>
</evidence>
<evidence type="ECO:0000259" key="4">
    <source>
        <dbReference type="Pfam" id="PF01464"/>
    </source>
</evidence>
<dbReference type="InterPro" id="IPR008258">
    <property type="entry name" value="Transglycosylase_SLT_dom_1"/>
</dbReference>
<reference evidence="5 6" key="1">
    <citation type="submission" date="2020-08" db="EMBL/GenBank/DDBJ databases">
        <title>Genomic Encyclopedia of Type Strains, Phase IV (KMG-IV): sequencing the most valuable type-strain genomes for metagenomic binning, comparative biology and taxonomic classification.</title>
        <authorList>
            <person name="Goeker M."/>
        </authorList>
    </citation>
    <scope>NUCLEOTIDE SEQUENCE [LARGE SCALE GENOMIC DNA]</scope>
    <source>
        <strain evidence="5 6">DSM 100734</strain>
    </source>
</reference>
<dbReference type="PANTHER" id="PTHR37423">
    <property type="entry name" value="SOLUBLE LYTIC MUREIN TRANSGLYCOSYLASE-RELATED"/>
    <property type="match status" value="1"/>
</dbReference>
<comment type="caution">
    <text evidence="5">The sequence shown here is derived from an EMBL/GenBank/DDBJ whole genome shotgun (WGS) entry which is preliminary data.</text>
</comment>
<dbReference type="PANTHER" id="PTHR37423:SF2">
    <property type="entry name" value="MEMBRANE-BOUND LYTIC MUREIN TRANSGLYCOSYLASE C"/>
    <property type="match status" value="1"/>
</dbReference>
<comment type="similarity">
    <text evidence="2">Belongs to the virb1 family.</text>
</comment>
<organism evidence="5 6">
    <name type="scientific">Rhizobium wenxiniae</name>
    <dbReference type="NCBI Taxonomy" id="1737357"/>
    <lineage>
        <taxon>Bacteria</taxon>
        <taxon>Pseudomonadati</taxon>
        <taxon>Pseudomonadota</taxon>
        <taxon>Alphaproteobacteria</taxon>
        <taxon>Hyphomicrobiales</taxon>
        <taxon>Rhizobiaceae</taxon>
        <taxon>Rhizobium/Agrobacterium group</taxon>
        <taxon>Rhizobium</taxon>
    </lineage>
</organism>
<evidence type="ECO:0000256" key="1">
    <source>
        <dbReference type="ARBA" id="ARBA00007734"/>
    </source>
</evidence>
<comment type="similarity">
    <text evidence="1">Belongs to the transglycosylase Slt family.</text>
</comment>
<accession>A0A7W9Y321</accession>
<gene>
    <name evidence="5" type="ORF">HNQ72_000679</name>
</gene>
<keyword evidence="3" id="KW-0732">Signal</keyword>
<feature type="signal peptide" evidence="3">
    <location>
        <begin position="1"/>
        <end position="24"/>
    </location>
</feature>
<evidence type="ECO:0000256" key="2">
    <source>
        <dbReference type="ARBA" id="ARBA00009387"/>
    </source>
</evidence>
<keyword evidence="6" id="KW-1185">Reference proteome</keyword>
<dbReference type="AlphaFoldDB" id="A0A7W9Y321"/>
<dbReference type="CDD" id="cd16896">
    <property type="entry name" value="LT_Slt70-like"/>
    <property type="match status" value="1"/>
</dbReference>
<sequence>MRMLAIAAAAGVIALAAGTDFVRAEDGGEATNSTETQVIKPWETHETTAQAKTPEDQRALRQSRYEGLIRQYADQYGVPTELAMAVVRIESNFQPMAKGSAGEIGLMQIKPATAKLMGYKGRASGLYDPETNIRYGMKYLAGANELGDGKLCRTILKYNAGHGAKRMNPVSQRYCNKVELVIASMDRAKPVEDVSYATVALDYGRTFPLMF</sequence>
<protein>
    <submittedName>
        <fullName evidence="5">Soluble lytic murein transglycosylase-like protein</fullName>
    </submittedName>
</protein>
<evidence type="ECO:0000313" key="6">
    <source>
        <dbReference type="Proteomes" id="UP000547879"/>
    </source>
</evidence>
<dbReference type="SUPFAM" id="SSF53955">
    <property type="entry name" value="Lysozyme-like"/>
    <property type="match status" value="1"/>
</dbReference>
<dbReference type="Gene3D" id="1.10.530.10">
    <property type="match status" value="1"/>
</dbReference>
<feature type="chain" id="PRO_5030999693" evidence="3">
    <location>
        <begin position="25"/>
        <end position="211"/>
    </location>
</feature>
<proteinExistence type="inferred from homology"/>
<dbReference type="RefSeq" id="WP_183989561.1">
    <property type="nucleotide sequence ID" value="NZ_BMHW01000001.1"/>
</dbReference>
<dbReference type="Proteomes" id="UP000547879">
    <property type="component" value="Unassembled WGS sequence"/>
</dbReference>
<dbReference type="EMBL" id="JACHEG010000001">
    <property type="protein sequence ID" value="MBB6160882.1"/>
    <property type="molecule type" value="Genomic_DNA"/>
</dbReference>
<evidence type="ECO:0000256" key="3">
    <source>
        <dbReference type="SAM" id="SignalP"/>
    </source>
</evidence>
<dbReference type="InterPro" id="IPR023346">
    <property type="entry name" value="Lysozyme-like_dom_sf"/>
</dbReference>
<feature type="domain" description="Transglycosylase SLT" evidence="4">
    <location>
        <begin position="68"/>
        <end position="167"/>
    </location>
</feature>